<evidence type="ECO:0000256" key="4">
    <source>
        <dbReference type="ARBA" id="ARBA00022729"/>
    </source>
</evidence>
<feature type="signal peptide" evidence="9">
    <location>
        <begin position="1"/>
        <end position="16"/>
    </location>
</feature>
<organism evidence="11 12">
    <name type="scientific">Escovopsis weberi</name>
    <dbReference type="NCBI Taxonomy" id="150374"/>
    <lineage>
        <taxon>Eukaryota</taxon>
        <taxon>Fungi</taxon>
        <taxon>Dikarya</taxon>
        <taxon>Ascomycota</taxon>
        <taxon>Pezizomycotina</taxon>
        <taxon>Sordariomycetes</taxon>
        <taxon>Hypocreomycetidae</taxon>
        <taxon>Hypocreales</taxon>
        <taxon>Hypocreaceae</taxon>
        <taxon>Escovopsis</taxon>
    </lineage>
</organism>
<evidence type="ECO:0000313" key="11">
    <source>
        <dbReference type="EMBL" id="KOS22221.1"/>
    </source>
</evidence>
<dbReference type="EMBL" id="LGSR01000006">
    <property type="protein sequence ID" value="KOS22221.1"/>
    <property type="molecule type" value="Genomic_DNA"/>
</dbReference>
<dbReference type="GO" id="GO:0098552">
    <property type="term" value="C:side of membrane"/>
    <property type="evidence" value="ECO:0007669"/>
    <property type="project" value="UniProtKB-KW"/>
</dbReference>
<feature type="chain" id="PRO_5005819007" description="Copper acquisition factor BIM1-like domain-containing protein" evidence="9">
    <location>
        <begin position="17"/>
        <end position="223"/>
    </location>
</feature>
<keyword evidence="5" id="KW-0472">Membrane</keyword>
<evidence type="ECO:0000256" key="5">
    <source>
        <dbReference type="ARBA" id="ARBA00023136"/>
    </source>
</evidence>
<evidence type="ECO:0000256" key="6">
    <source>
        <dbReference type="ARBA" id="ARBA00023180"/>
    </source>
</evidence>
<name>A0A0M8N8K6_ESCWE</name>
<dbReference type="PANTHER" id="PTHR34992">
    <property type="entry name" value="HYPHAL ANASTAMOSIS-7 PROTEIN"/>
    <property type="match status" value="1"/>
</dbReference>
<evidence type="ECO:0000259" key="10">
    <source>
        <dbReference type="Pfam" id="PF20238"/>
    </source>
</evidence>
<evidence type="ECO:0000256" key="8">
    <source>
        <dbReference type="SAM" id="MobiDB-lite"/>
    </source>
</evidence>
<gene>
    <name evidence="11" type="ORF">ESCO_001534</name>
</gene>
<evidence type="ECO:0000256" key="1">
    <source>
        <dbReference type="ARBA" id="ARBA00004609"/>
    </source>
</evidence>
<dbReference type="CDD" id="cd21176">
    <property type="entry name" value="LPMO_auxiliary-like"/>
    <property type="match status" value="1"/>
</dbReference>
<proteinExistence type="predicted"/>
<evidence type="ECO:0000313" key="12">
    <source>
        <dbReference type="Proteomes" id="UP000053831"/>
    </source>
</evidence>
<dbReference type="AlphaFoldDB" id="A0A0M8N8K6"/>
<keyword evidence="12" id="KW-1185">Reference proteome</keyword>
<keyword evidence="6" id="KW-0325">Glycoprotein</keyword>
<sequence>MRSSLVSLGLASLASAHFLVTSPASIGFDEKVEGNAPCGGFQPDLSNSSQLVDFHAGGDAIALRLTHTQATWLFRVTDDPTAQSGWEQVFPIVMQSGLGDFCEPQITIPDKFVGKKGVIGVAVNAPDGILYQCISANFVEGVNSKAPSACKNSSIKVDFSSDPQLTALLGSGGSGSSSSSNSSSPSSTKGSAPSASPTHNAAASLSGALSLWTVALLGGAFML</sequence>
<dbReference type="OrthoDB" id="2146436at2759"/>
<keyword evidence="2" id="KW-1003">Cell membrane</keyword>
<accession>A0A0M8N8K6</accession>
<dbReference type="InterPro" id="IPR046530">
    <property type="entry name" value="BIM1-like_dom"/>
</dbReference>
<keyword evidence="3" id="KW-0336">GPI-anchor</keyword>
<feature type="compositionally biased region" description="Low complexity" evidence="8">
    <location>
        <begin position="176"/>
        <end position="197"/>
    </location>
</feature>
<keyword evidence="4 9" id="KW-0732">Signal</keyword>
<evidence type="ECO:0000256" key="7">
    <source>
        <dbReference type="ARBA" id="ARBA00023288"/>
    </source>
</evidence>
<comment type="caution">
    <text evidence="11">The sequence shown here is derived from an EMBL/GenBank/DDBJ whole genome shotgun (WGS) entry which is preliminary data.</text>
</comment>
<dbReference type="InterPro" id="IPR046936">
    <property type="entry name" value="BIM1-like"/>
</dbReference>
<dbReference type="Pfam" id="PF20238">
    <property type="entry name" value="BIM1-like_dom"/>
    <property type="match status" value="1"/>
</dbReference>
<comment type="subcellular location">
    <subcellularLocation>
        <location evidence="1">Cell membrane</location>
        <topology evidence="1">Lipid-anchor</topology>
        <topology evidence="1">GPI-anchor</topology>
    </subcellularLocation>
</comment>
<dbReference type="PANTHER" id="PTHR34992:SF1">
    <property type="entry name" value="COPPER ACQUISITION FACTOR BIM1-LIKE DOMAIN-CONTAINING PROTEIN"/>
    <property type="match status" value="1"/>
</dbReference>
<feature type="domain" description="Copper acquisition factor BIM1-like" evidence="10">
    <location>
        <begin position="15"/>
        <end position="154"/>
    </location>
</feature>
<evidence type="ECO:0000256" key="3">
    <source>
        <dbReference type="ARBA" id="ARBA00022622"/>
    </source>
</evidence>
<evidence type="ECO:0000256" key="2">
    <source>
        <dbReference type="ARBA" id="ARBA00022475"/>
    </source>
</evidence>
<reference evidence="11 12" key="1">
    <citation type="submission" date="2015-07" db="EMBL/GenBank/DDBJ databases">
        <title>The genome of the fungus Escovopsis weberi, a specialized disease agent of ant agriculture.</title>
        <authorList>
            <person name="de Man T.J."/>
            <person name="Stajich J.E."/>
            <person name="Kubicek C.P."/>
            <person name="Chenthamara K."/>
            <person name="Atanasova L."/>
            <person name="Druzhinina I.S."/>
            <person name="Birnbaum S."/>
            <person name="Barribeau S.M."/>
            <person name="Teiling C."/>
            <person name="Suen G."/>
            <person name="Currie C."/>
            <person name="Gerardo N.M."/>
        </authorList>
    </citation>
    <scope>NUCLEOTIDE SEQUENCE [LARGE SCALE GENOMIC DNA]</scope>
</reference>
<feature type="region of interest" description="Disordered" evidence="8">
    <location>
        <begin position="170"/>
        <end position="197"/>
    </location>
</feature>
<dbReference type="GO" id="GO:0005886">
    <property type="term" value="C:plasma membrane"/>
    <property type="evidence" value="ECO:0007669"/>
    <property type="project" value="UniProtKB-SubCell"/>
</dbReference>
<evidence type="ECO:0000256" key="9">
    <source>
        <dbReference type="SAM" id="SignalP"/>
    </source>
</evidence>
<keyword evidence="7" id="KW-0449">Lipoprotein</keyword>
<dbReference type="Proteomes" id="UP000053831">
    <property type="component" value="Unassembled WGS sequence"/>
</dbReference>
<protein>
    <recommendedName>
        <fullName evidence="10">Copper acquisition factor BIM1-like domain-containing protein</fullName>
    </recommendedName>
</protein>